<sequence length="41" mass="4818">MKGGKHSTLWHSTGKMKTVRKTVSYFHCRITVLPLRRHPIQ</sequence>
<name>A0A0N4W4G2_HAEPC</name>
<evidence type="ECO:0000313" key="3">
    <source>
        <dbReference type="WBParaSite" id="HPLM_0000477601-mRNA-1"/>
    </source>
</evidence>
<proteinExistence type="predicted"/>
<reference evidence="1 2" key="2">
    <citation type="submission" date="2018-11" db="EMBL/GenBank/DDBJ databases">
        <authorList>
            <consortium name="Pathogen Informatics"/>
        </authorList>
    </citation>
    <scope>NUCLEOTIDE SEQUENCE [LARGE SCALE GENOMIC DNA]</scope>
    <source>
        <strain evidence="1 2">MHpl1</strain>
    </source>
</reference>
<organism evidence="3">
    <name type="scientific">Haemonchus placei</name>
    <name type="common">Barber's pole worm</name>
    <dbReference type="NCBI Taxonomy" id="6290"/>
    <lineage>
        <taxon>Eukaryota</taxon>
        <taxon>Metazoa</taxon>
        <taxon>Ecdysozoa</taxon>
        <taxon>Nematoda</taxon>
        <taxon>Chromadorea</taxon>
        <taxon>Rhabditida</taxon>
        <taxon>Rhabditina</taxon>
        <taxon>Rhabditomorpha</taxon>
        <taxon>Strongyloidea</taxon>
        <taxon>Trichostrongylidae</taxon>
        <taxon>Haemonchus</taxon>
    </lineage>
</organism>
<evidence type="ECO:0000313" key="2">
    <source>
        <dbReference type="Proteomes" id="UP000268014"/>
    </source>
</evidence>
<keyword evidence="2" id="KW-1185">Reference proteome</keyword>
<dbReference type="Proteomes" id="UP000268014">
    <property type="component" value="Unassembled WGS sequence"/>
</dbReference>
<dbReference type="WBParaSite" id="HPLM_0000477601-mRNA-1">
    <property type="protein sequence ID" value="HPLM_0000477601-mRNA-1"/>
    <property type="gene ID" value="HPLM_0000477601"/>
</dbReference>
<reference evidence="3" key="1">
    <citation type="submission" date="2017-02" db="UniProtKB">
        <authorList>
            <consortium name="WormBaseParasite"/>
        </authorList>
    </citation>
    <scope>IDENTIFICATION</scope>
</reference>
<accession>A0A0N4W4G2</accession>
<protein>
    <submittedName>
        <fullName evidence="1 3">Uncharacterized protein</fullName>
    </submittedName>
</protein>
<dbReference type="AlphaFoldDB" id="A0A0N4W4G2"/>
<gene>
    <name evidence="1" type="ORF">HPLM_LOCUS4768</name>
</gene>
<evidence type="ECO:0000313" key="1">
    <source>
        <dbReference type="EMBL" id="VDO23972.1"/>
    </source>
</evidence>
<dbReference type="EMBL" id="UZAF01016248">
    <property type="protein sequence ID" value="VDO23972.1"/>
    <property type="molecule type" value="Genomic_DNA"/>
</dbReference>